<evidence type="ECO:0000313" key="4">
    <source>
        <dbReference type="Proteomes" id="UP000382577"/>
    </source>
</evidence>
<sequence length="169" mass="17432">MTDHRDDPFGTICLTESTPSSPTAPSPTTTAVAPVVPIPGTTKLAHLDENLRTAEATLTPAEVQELEAAVSKIQIWGDRPLWHLALLRCWSAAPQPSAAASVTPLVAQGGWASAVLPLLAGVSTNALAKDVVARVSGGPQFAKIVVPGLVFVTGAIWLAYLMSSTGGTT</sequence>
<evidence type="ECO:0000313" key="3">
    <source>
        <dbReference type="EMBL" id="VVD70198.1"/>
    </source>
</evidence>
<organism evidence="3 4">
    <name type="scientific">Pandoraea fibrosis</name>
    <dbReference type="NCBI Taxonomy" id="1891094"/>
    <lineage>
        <taxon>Bacteria</taxon>
        <taxon>Pseudomonadati</taxon>
        <taxon>Pseudomonadota</taxon>
        <taxon>Betaproteobacteria</taxon>
        <taxon>Burkholderiales</taxon>
        <taxon>Burkholderiaceae</taxon>
        <taxon>Pandoraea</taxon>
    </lineage>
</organism>
<accession>A0A5E4S7L3</accession>
<keyword evidence="2" id="KW-1133">Transmembrane helix</keyword>
<dbReference type="EMBL" id="CABPRW010000001">
    <property type="protein sequence ID" value="VVD70198.1"/>
    <property type="molecule type" value="Genomic_DNA"/>
</dbReference>
<dbReference type="InterPro" id="IPR036812">
    <property type="entry name" value="NAD(P)_OxRdtase_dom_sf"/>
</dbReference>
<proteinExistence type="predicted"/>
<dbReference type="AlphaFoldDB" id="A0A5E4S7L3"/>
<feature type="transmembrane region" description="Helical" evidence="2">
    <location>
        <begin position="144"/>
        <end position="163"/>
    </location>
</feature>
<dbReference type="RefSeq" id="WP_224785740.1">
    <property type="nucleotide sequence ID" value="NZ_CABPRW010000001.1"/>
</dbReference>
<protein>
    <submittedName>
        <fullName evidence="3">Putative transmembrane protein</fullName>
    </submittedName>
</protein>
<feature type="region of interest" description="Disordered" evidence="1">
    <location>
        <begin position="1"/>
        <end position="32"/>
    </location>
</feature>
<name>A0A5E4S7L3_9BURK</name>
<evidence type="ECO:0000256" key="1">
    <source>
        <dbReference type="SAM" id="MobiDB-lite"/>
    </source>
</evidence>
<dbReference type="Gene3D" id="3.20.20.100">
    <property type="entry name" value="NADP-dependent oxidoreductase domain"/>
    <property type="match status" value="1"/>
</dbReference>
<feature type="compositionally biased region" description="Low complexity" evidence="1">
    <location>
        <begin position="17"/>
        <end position="32"/>
    </location>
</feature>
<dbReference type="SUPFAM" id="SSF51430">
    <property type="entry name" value="NAD(P)-linked oxidoreductase"/>
    <property type="match status" value="1"/>
</dbReference>
<keyword evidence="2 3" id="KW-0812">Transmembrane</keyword>
<evidence type="ECO:0000256" key="2">
    <source>
        <dbReference type="SAM" id="Phobius"/>
    </source>
</evidence>
<reference evidence="3 4" key="1">
    <citation type="submission" date="2019-08" db="EMBL/GenBank/DDBJ databases">
        <authorList>
            <person name="Peeters C."/>
        </authorList>
    </citation>
    <scope>NUCLEOTIDE SEQUENCE [LARGE SCALE GENOMIC DNA]</scope>
    <source>
        <strain evidence="3 4">LMG 31113</strain>
    </source>
</reference>
<gene>
    <name evidence="3" type="ORF">PFI31113_00564</name>
</gene>
<dbReference type="Proteomes" id="UP000382577">
    <property type="component" value="Unassembled WGS sequence"/>
</dbReference>
<keyword evidence="2" id="KW-0472">Membrane</keyword>